<evidence type="ECO:0000313" key="2">
    <source>
        <dbReference type="EMBL" id="CAH4029246.1"/>
    </source>
</evidence>
<dbReference type="Proteomes" id="UP001152562">
    <property type="component" value="Unassembled WGS sequence"/>
</dbReference>
<gene>
    <name evidence="2" type="ORF">PIBRA_LOCUS6020</name>
</gene>
<organism evidence="2 3">
    <name type="scientific">Pieris brassicae</name>
    <name type="common">White butterfly</name>
    <name type="synonym">Large white butterfly</name>
    <dbReference type="NCBI Taxonomy" id="7116"/>
    <lineage>
        <taxon>Eukaryota</taxon>
        <taxon>Metazoa</taxon>
        <taxon>Ecdysozoa</taxon>
        <taxon>Arthropoda</taxon>
        <taxon>Hexapoda</taxon>
        <taxon>Insecta</taxon>
        <taxon>Pterygota</taxon>
        <taxon>Neoptera</taxon>
        <taxon>Endopterygota</taxon>
        <taxon>Lepidoptera</taxon>
        <taxon>Glossata</taxon>
        <taxon>Ditrysia</taxon>
        <taxon>Papilionoidea</taxon>
        <taxon>Pieridae</taxon>
        <taxon>Pierinae</taxon>
        <taxon>Pieris</taxon>
    </lineage>
</organism>
<protein>
    <submittedName>
        <fullName evidence="2">Uncharacterized protein</fullName>
    </submittedName>
</protein>
<reference evidence="2" key="1">
    <citation type="submission" date="2022-05" db="EMBL/GenBank/DDBJ databases">
        <authorList>
            <person name="Okamura Y."/>
        </authorList>
    </citation>
    <scope>NUCLEOTIDE SEQUENCE</scope>
</reference>
<accession>A0A9P0X988</accession>
<sequence length="101" mass="11132">MSCKTCNNTLSVADSRRARRRVSQPPVNKQLTAKNKEMGRLRSHGAGREGPGRGCGNSVLFLDGHIMIAQSADAAHRHTVSLNNEALAHTWRINFIVRLTI</sequence>
<feature type="compositionally biased region" description="Basic and acidic residues" evidence="1">
    <location>
        <begin position="34"/>
        <end position="51"/>
    </location>
</feature>
<evidence type="ECO:0000256" key="1">
    <source>
        <dbReference type="SAM" id="MobiDB-lite"/>
    </source>
</evidence>
<proteinExistence type="predicted"/>
<comment type="caution">
    <text evidence="2">The sequence shown here is derived from an EMBL/GenBank/DDBJ whole genome shotgun (WGS) entry which is preliminary data.</text>
</comment>
<dbReference type="AlphaFoldDB" id="A0A9P0X988"/>
<dbReference type="EMBL" id="CALOZG010000008">
    <property type="protein sequence ID" value="CAH4029246.1"/>
    <property type="molecule type" value="Genomic_DNA"/>
</dbReference>
<keyword evidence="3" id="KW-1185">Reference proteome</keyword>
<name>A0A9P0X988_PIEBR</name>
<feature type="compositionally biased region" description="Polar residues" evidence="1">
    <location>
        <begin position="1"/>
        <end position="10"/>
    </location>
</feature>
<evidence type="ECO:0000313" key="3">
    <source>
        <dbReference type="Proteomes" id="UP001152562"/>
    </source>
</evidence>
<feature type="region of interest" description="Disordered" evidence="1">
    <location>
        <begin position="1"/>
        <end position="52"/>
    </location>
</feature>